<dbReference type="EMBL" id="HACA01021497">
    <property type="protein sequence ID" value="CDW38858.1"/>
    <property type="molecule type" value="Transcribed_RNA"/>
</dbReference>
<sequence>MICVLIISCYLINLSYYNSWCRIGYIVRSHFLPLFLSPYHHSQIMVSLLLVVLLIDSSI</sequence>
<name>A0A0K2UKV0_LEPSM</name>
<protein>
    <submittedName>
        <fullName evidence="1">Uncharacterized protein</fullName>
    </submittedName>
</protein>
<accession>A0A0K2UKV0</accession>
<organism evidence="1">
    <name type="scientific">Lepeophtheirus salmonis</name>
    <name type="common">Salmon louse</name>
    <name type="synonym">Caligus salmonis</name>
    <dbReference type="NCBI Taxonomy" id="72036"/>
    <lineage>
        <taxon>Eukaryota</taxon>
        <taxon>Metazoa</taxon>
        <taxon>Ecdysozoa</taxon>
        <taxon>Arthropoda</taxon>
        <taxon>Crustacea</taxon>
        <taxon>Multicrustacea</taxon>
        <taxon>Hexanauplia</taxon>
        <taxon>Copepoda</taxon>
        <taxon>Siphonostomatoida</taxon>
        <taxon>Caligidae</taxon>
        <taxon>Lepeophtheirus</taxon>
    </lineage>
</organism>
<reference evidence="1" key="1">
    <citation type="submission" date="2014-05" db="EMBL/GenBank/DDBJ databases">
        <authorList>
            <person name="Chronopoulou M."/>
        </authorList>
    </citation>
    <scope>NUCLEOTIDE SEQUENCE</scope>
    <source>
        <tissue evidence="1">Whole organism</tissue>
    </source>
</reference>
<proteinExistence type="predicted"/>
<dbReference type="AlphaFoldDB" id="A0A0K2UKV0"/>
<evidence type="ECO:0000313" key="1">
    <source>
        <dbReference type="EMBL" id="CDW38858.1"/>
    </source>
</evidence>